<feature type="domain" description="Ketoreductase" evidence="2">
    <location>
        <begin position="6"/>
        <end position="184"/>
    </location>
</feature>
<dbReference type="AlphaFoldDB" id="A0A7W9ERC3"/>
<evidence type="ECO:0000259" key="2">
    <source>
        <dbReference type="SMART" id="SM00822"/>
    </source>
</evidence>
<dbReference type="PRINTS" id="PR00080">
    <property type="entry name" value="SDRFAMILY"/>
</dbReference>
<dbReference type="CDD" id="cd05233">
    <property type="entry name" value="SDR_c"/>
    <property type="match status" value="1"/>
</dbReference>
<organism evidence="3 4">
    <name type="scientific">Sphingopyxis panaciterrulae</name>
    <dbReference type="NCBI Taxonomy" id="462372"/>
    <lineage>
        <taxon>Bacteria</taxon>
        <taxon>Pseudomonadati</taxon>
        <taxon>Pseudomonadota</taxon>
        <taxon>Alphaproteobacteria</taxon>
        <taxon>Sphingomonadales</taxon>
        <taxon>Sphingomonadaceae</taxon>
        <taxon>Sphingopyxis</taxon>
    </lineage>
</organism>
<dbReference type="PRINTS" id="PR00081">
    <property type="entry name" value="GDHRDH"/>
</dbReference>
<dbReference type="Pfam" id="PF13561">
    <property type="entry name" value="adh_short_C2"/>
    <property type="match status" value="1"/>
</dbReference>
<dbReference type="GO" id="GO:0032787">
    <property type="term" value="P:monocarboxylic acid metabolic process"/>
    <property type="evidence" value="ECO:0007669"/>
    <property type="project" value="UniProtKB-ARBA"/>
</dbReference>
<dbReference type="FunFam" id="3.40.50.720:FF:000084">
    <property type="entry name" value="Short-chain dehydrogenase reductase"/>
    <property type="match status" value="1"/>
</dbReference>
<keyword evidence="4" id="KW-1185">Reference proteome</keyword>
<dbReference type="InterPro" id="IPR057326">
    <property type="entry name" value="KR_dom"/>
</dbReference>
<dbReference type="SMART" id="SM00822">
    <property type="entry name" value="PKS_KR"/>
    <property type="match status" value="1"/>
</dbReference>
<dbReference type="InterPro" id="IPR020904">
    <property type="entry name" value="Sc_DH/Rdtase_CS"/>
</dbReference>
<sequence length="248" mass="25725">MSVAGKTILYTGAAGGLGLRSTLALLAKGARVVAVDHDPAKIAALTEAAGGDAGLHLVATDMSDLDGFRAALTEASAATGGFDVVINNAALYPSKPFDEFTVEEHQAVQRVNVDAGIVAVQVALPTMRARGWGRIVNIASVTFYGGWALLSPYVASKGALVGLTRAWAREFGPDGVTVNAIAPGAFPTDAEKIHPDPEGYTRFVLDHQAVKRRGTPDDIAEALAFLASDAAGFITGQTLNVDGGWVMH</sequence>
<proteinExistence type="inferred from homology"/>
<dbReference type="Proteomes" id="UP000537161">
    <property type="component" value="Unassembled WGS sequence"/>
</dbReference>
<dbReference type="PANTHER" id="PTHR42879:SF2">
    <property type="entry name" value="3-OXOACYL-[ACYL-CARRIER-PROTEIN] REDUCTASE FABG"/>
    <property type="match status" value="1"/>
</dbReference>
<dbReference type="InterPro" id="IPR036291">
    <property type="entry name" value="NAD(P)-bd_dom_sf"/>
</dbReference>
<dbReference type="RefSeq" id="WP_184096057.1">
    <property type="nucleotide sequence ID" value="NZ_JACIJH010000002.1"/>
</dbReference>
<dbReference type="PROSITE" id="PS00061">
    <property type="entry name" value="ADH_SHORT"/>
    <property type="match status" value="1"/>
</dbReference>
<dbReference type="EMBL" id="JACIJH010000002">
    <property type="protein sequence ID" value="MBB5705736.1"/>
    <property type="molecule type" value="Genomic_DNA"/>
</dbReference>
<name>A0A7W9ERC3_9SPHN</name>
<dbReference type="Gene3D" id="3.40.50.720">
    <property type="entry name" value="NAD(P)-binding Rossmann-like Domain"/>
    <property type="match status" value="1"/>
</dbReference>
<evidence type="ECO:0000313" key="3">
    <source>
        <dbReference type="EMBL" id="MBB5705736.1"/>
    </source>
</evidence>
<dbReference type="InterPro" id="IPR002347">
    <property type="entry name" value="SDR_fam"/>
</dbReference>
<evidence type="ECO:0000256" key="1">
    <source>
        <dbReference type="ARBA" id="ARBA00006484"/>
    </source>
</evidence>
<dbReference type="PANTHER" id="PTHR42879">
    <property type="entry name" value="3-OXOACYL-(ACYL-CARRIER-PROTEIN) REDUCTASE"/>
    <property type="match status" value="1"/>
</dbReference>
<dbReference type="InterPro" id="IPR050259">
    <property type="entry name" value="SDR"/>
</dbReference>
<dbReference type="SUPFAM" id="SSF51735">
    <property type="entry name" value="NAD(P)-binding Rossmann-fold domains"/>
    <property type="match status" value="1"/>
</dbReference>
<evidence type="ECO:0000313" key="4">
    <source>
        <dbReference type="Proteomes" id="UP000537161"/>
    </source>
</evidence>
<gene>
    <name evidence="3" type="ORF">FHR21_001069</name>
</gene>
<reference evidence="3 4" key="1">
    <citation type="submission" date="2020-08" db="EMBL/GenBank/DDBJ databases">
        <title>Genomic Encyclopedia of Type Strains, Phase IV (KMG-IV): sequencing the most valuable type-strain genomes for metagenomic binning, comparative biology and taxonomic classification.</title>
        <authorList>
            <person name="Goeker M."/>
        </authorList>
    </citation>
    <scope>NUCLEOTIDE SEQUENCE [LARGE SCALE GENOMIC DNA]</scope>
    <source>
        <strain evidence="3 4">DSM 27163</strain>
    </source>
</reference>
<accession>A0A7W9ERC3</accession>
<comment type="caution">
    <text evidence="3">The sequence shown here is derived from an EMBL/GenBank/DDBJ whole genome shotgun (WGS) entry which is preliminary data.</text>
</comment>
<comment type="similarity">
    <text evidence="1">Belongs to the short-chain dehydrogenases/reductases (SDR) family.</text>
</comment>
<protein>
    <submittedName>
        <fullName evidence="3">NAD(P)-dependent dehydrogenase (Short-subunit alcohol dehydrogenase family)</fullName>
    </submittedName>
</protein>